<feature type="compositionally biased region" description="Polar residues" evidence="1">
    <location>
        <begin position="237"/>
        <end position="257"/>
    </location>
</feature>
<dbReference type="Pfam" id="PF02338">
    <property type="entry name" value="OTU"/>
    <property type="match status" value="1"/>
</dbReference>
<sequence>MTIGSTELGDHNTRGAVEGVLILKMRTYKDNFRGTSRLLPSESWSSDSSRPSLRCYDYPPCQTGTNMWNPVTENLARPSLPREFSRLGFDSGRDKYIRDEHFSPYSTCTSDWESDGHRLYNRANNGKLSKPIPTRRVQHEANDRLVQIPIQHYCTLPNSRKKENKTLANSRIPEYKTLPTTRRRYVKYCDNYVDLSDESDDIYSESLSDDSDCDIAPFVNRNINNSGTDVKTRRGRSTSNPRTQPYSINTRNKSPNVETDCRLDSPPNTHPSRIIPASDDIRRYSSRPGQPRSSHPGIICLSDDENDRSSKRKDKIMSALPSSSRYENDLSEIYDVDITNQNRNLPSSCSSSKHRSTEKSYIIGDEDFHGGKISGEKNAGLSERAIYIDDKKQSSLRSNTDSDGKIMATPSYPAYNMIRDVIEPEQRQVDYIRGDGNCFFRALSKVIYNTETCHEELRQTVVDLMEKYPKDFEQFIDGKSIHSHIISMRRDGTWATQAEIYGAATLLQRDVYMLSPDHSGKFYRWLLFSPRFKQSDVDCFDQCYITLCHTNGNHYDRIAPLVGKCNCALMPPQLSGAKGHVDLTTESEEDFLIV</sequence>
<dbReference type="EMBL" id="KV588642">
    <property type="protein sequence ID" value="OPL21918.1"/>
    <property type="molecule type" value="Genomic_DNA"/>
</dbReference>
<dbReference type="SMR" id="A0A3L5TRJ7"/>
<dbReference type="PANTHER" id="PTHR12419">
    <property type="entry name" value="OTU DOMAIN CONTAINING PROTEIN"/>
    <property type="match status" value="1"/>
</dbReference>
<dbReference type="InterPro" id="IPR038765">
    <property type="entry name" value="Papain-like_cys_pep_sf"/>
</dbReference>
<evidence type="ECO:0000313" key="4">
    <source>
        <dbReference type="Proteomes" id="UP000266721"/>
    </source>
</evidence>
<organism evidence="3 4">
    <name type="scientific">Mytilus galloprovincialis</name>
    <name type="common">Mediterranean mussel</name>
    <dbReference type="NCBI Taxonomy" id="29158"/>
    <lineage>
        <taxon>Eukaryota</taxon>
        <taxon>Metazoa</taxon>
        <taxon>Spiralia</taxon>
        <taxon>Lophotrochozoa</taxon>
        <taxon>Mollusca</taxon>
        <taxon>Bivalvia</taxon>
        <taxon>Autobranchia</taxon>
        <taxon>Pteriomorphia</taxon>
        <taxon>Mytilida</taxon>
        <taxon>Mytiloidea</taxon>
        <taxon>Mytilidae</taxon>
        <taxon>Mytilinae</taxon>
        <taxon>Mytilus</taxon>
    </lineage>
</organism>
<dbReference type="GO" id="GO:0004843">
    <property type="term" value="F:cysteine-type deubiquitinase activity"/>
    <property type="evidence" value="ECO:0007669"/>
    <property type="project" value="TreeGrafter"/>
</dbReference>
<reference evidence="3 4" key="1">
    <citation type="journal article" date="2016" name="PLoS ONE">
        <title>A First Insight into the Genome of the Filter-Feeder Mussel Mytilus galloprovincialis.</title>
        <authorList>
            <person name="Murgarella M."/>
            <person name="Puiu D."/>
            <person name="Novoa B."/>
            <person name="Figueras A."/>
            <person name="Posada D."/>
            <person name="Canchaya C."/>
        </authorList>
    </citation>
    <scope>NUCLEOTIDE SEQUENCE [LARGE SCALE GENOMIC DNA]</scope>
    <source>
        <tissue evidence="3">Muscle</tissue>
    </source>
</reference>
<dbReference type="Gene3D" id="3.90.70.80">
    <property type="match status" value="1"/>
</dbReference>
<evidence type="ECO:0000259" key="2">
    <source>
        <dbReference type="PROSITE" id="PS50802"/>
    </source>
</evidence>
<dbReference type="InterPro" id="IPR003323">
    <property type="entry name" value="OTU_dom"/>
</dbReference>
<dbReference type="GO" id="GO:0016579">
    <property type="term" value="P:protein deubiquitination"/>
    <property type="evidence" value="ECO:0007669"/>
    <property type="project" value="TreeGrafter"/>
</dbReference>
<accession>A0A3L5TRJ7</accession>
<evidence type="ECO:0000256" key="1">
    <source>
        <dbReference type="SAM" id="MobiDB-lite"/>
    </source>
</evidence>
<dbReference type="AlphaFoldDB" id="A0A3L5TRJ7"/>
<feature type="region of interest" description="Disordered" evidence="1">
    <location>
        <begin position="221"/>
        <end position="324"/>
    </location>
</feature>
<gene>
    <name evidence="3" type="ORF">AM593_02947</name>
</gene>
<proteinExistence type="predicted"/>
<dbReference type="CDD" id="cd22755">
    <property type="entry name" value="OTU_CeDUB-like"/>
    <property type="match status" value="1"/>
</dbReference>
<keyword evidence="4" id="KW-1185">Reference proteome</keyword>
<dbReference type="Proteomes" id="UP000266721">
    <property type="component" value="Unassembled WGS sequence"/>
</dbReference>
<feature type="domain" description="OTU" evidence="2">
    <location>
        <begin position="427"/>
        <end position="561"/>
    </location>
</feature>
<feature type="non-terminal residue" evidence="3">
    <location>
        <position position="1"/>
    </location>
</feature>
<comment type="caution">
    <text evidence="3">The sequence shown here is derived from an EMBL/GenBank/DDBJ whole genome shotgun (WGS) entry which is preliminary data.</text>
</comment>
<evidence type="ECO:0000313" key="3">
    <source>
        <dbReference type="EMBL" id="OPL21918.1"/>
    </source>
</evidence>
<name>A0A3L5TRJ7_MYTGA</name>
<dbReference type="InterPro" id="IPR050704">
    <property type="entry name" value="Peptidase_C85-like"/>
</dbReference>
<dbReference type="SUPFAM" id="SSF54001">
    <property type="entry name" value="Cysteine proteinases"/>
    <property type="match status" value="1"/>
</dbReference>
<protein>
    <recommendedName>
        <fullName evidence="2">OTU domain-containing protein</fullName>
    </recommendedName>
</protein>
<dbReference type="PROSITE" id="PS50802">
    <property type="entry name" value="OTU"/>
    <property type="match status" value="1"/>
</dbReference>